<dbReference type="Proteomes" id="UP000196053">
    <property type="component" value="Chromosome I"/>
</dbReference>
<keyword evidence="4" id="KW-0067">ATP-binding</keyword>
<evidence type="ECO:0000256" key="2">
    <source>
        <dbReference type="ARBA" id="ARBA00022448"/>
    </source>
</evidence>
<gene>
    <name evidence="6" type="ORF">SD1D_1940</name>
</gene>
<evidence type="ECO:0000256" key="4">
    <source>
        <dbReference type="ARBA" id="ARBA00022840"/>
    </source>
</evidence>
<dbReference type="GO" id="GO:0005524">
    <property type="term" value="F:ATP binding"/>
    <property type="evidence" value="ECO:0007669"/>
    <property type="project" value="UniProtKB-KW"/>
</dbReference>
<name>A0A0K8J811_9FIRM</name>
<keyword evidence="2" id="KW-0813">Transport</keyword>
<dbReference type="EMBL" id="LN879430">
    <property type="protein sequence ID" value="CUH93478.1"/>
    <property type="molecule type" value="Genomic_DNA"/>
</dbReference>
<dbReference type="OrthoDB" id="9804819at2"/>
<evidence type="ECO:0000313" key="6">
    <source>
        <dbReference type="EMBL" id="CUH93478.1"/>
    </source>
</evidence>
<dbReference type="SMART" id="SM00382">
    <property type="entry name" value="AAA"/>
    <property type="match status" value="1"/>
</dbReference>
<dbReference type="PANTHER" id="PTHR43335">
    <property type="entry name" value="ABC TRANSPORTER, ATP-BINDING PROTEIN"/>
    <property type="match status" value="1"/>
</dbReference>
<dbReference type="Gene3D" id="3.40.50.300">
    <property type="entry name" value="P-loop containing nucleotide triphosphate hydrolases"/>
    <property type="match status" value="1"/>
</dbReference>
<accession>A0A0K8J811</accession>
<reference evidence="7" key="1">
    <citation type="submission" date="2015-09" db="EMBL/GenBank/DDBJ databases">
        <authorList>
            <person name="Wibberg D."/>
        </authorList>
    </citation>
    <scope>NUCLEOTIDE SEQUENCE [LARGE SCALE GENOMIC DNA]</scope>
    <source>
        <strain evidence="7">SD1D</strain>
    </source>
</reference>
<protein>
    <recommendedName>
        <fullName evidence="5">AAA+ ATPase domain-containing protein</fullName>
    </recommendedName>
</protein>
<feature type="domain" description="AAA+ ATPase" evidence="5">
    <location>
        <begin position="28"/>
        <end position="187"/>
    </location>
</feature>
<keyword evidence="7" id="KW-1185">Reference proteome</keyword>
<dbReference type="InterPro" id="IPR003439">
    <property type="entry name" value="ABC_transporter-like_ATP-bd"/>
</dbReference>
<evidence type="ECO:0000259" key="5">
    <source>
        <dbReference type="SMART" id="SM00382"/>
    </source>
</evidence>
<organism evidence="6 7">
    <name type="scientific">Herbinix luporum</name>
    <dbReference type="NCBI Taxonomy" id="1679721"/>
    <lineage>
        <taxon>Bacteria</taxon>
        <taxon>Bacillati</taxon>
        <taxon>Bacillota</taxon>
        <taxon>Clostridia</taxon>
        <taxon>Lachnospirales</taxon>
        <taxon>Lachnospiraceae</taxon>
        <taxon>Herbinix</taxon>
    </lineage>
</organism>
<comment type="similarity">
    <text evidence="1">Belongs to the ABC transporter superfamily.</text>
</comment>
<dbReference type="InterPro" id="IPR027417">
    <property type="entry name" value="P-loop_NTPase"/>
</dbReference>
<dbReference type="PANTHER" id="PTHR43335:SF4">
    <property type="entry name" value="ABC TRANSPORTER, ATP-BINDING PROTEIN"/>
    <property type="match status" value="1"/>
</dbReference>
<keyword evidence="3" id="KW-0547">Nucleotide-binding</keyword>
<sequence length="208" mass="23295">MSIIKITGLTKDYGNQKGIFDLTFNIEEGEIFGYLGPNGAGKTTTIRHLLGFLKPDKGGSQILGMDCRLKSAEIMKNLGYLPGEIAFFDGMKGMEFLNFMGEMKGLKDTSLRDRLVDMFQLDTKGRIRKIFILTFEDASSATDFINNSPFDIIEANDKTVKLGILGNVTELIKALDKYKVLDLDTEKSSLEDIFMHYYGDLNISQKSD</sequence>
<dbReference type="KEGG" id="hsd:SD1D_1940"/>
<dbReference type="AlphaFoldDB" id="A0A0K8J811"/>
<dbReference type="SUPFAM" id="SSF52540">
    <property type="entry name" value="P-loop containing nucleoside triphosphate hydrolases"/>
    <property type="match status" value="1"/>
</dbReference>
<dbReference type="RefSeq" id="WP_058258720.1">
    <property type="nucleotide sequence ID" value="NZ_LN879430.1"/>
</dbReference>
<dbReference type="Pfam" id="PF00005">
    <property type="entry name" value="ABC_tran"/>
    <property type="match status" value="1"/>
</dbReference>
<dbReference type="InterPro" id="IPR003593">
    <property type="entry name" value="AAA+_ATPase"/>
</dbReference>
<evidence type="ECO:0000256" key="3">
    <source>
        <dbReference type="ARBA" id="ARBA00022741"/>
    </source>
</evidence>
<dbReference type="GO" id="GO:0016887">
    <property type="term" value="F:ATP hydrolysis activity"/>
    <property type="evidence" value="ECO:0007669"/>
    <property type="project" value="InterPro"/>
</dbReference>
<proteinExistence type="inferred from homology"/>
<evidence type="ECO:0000313" key="7">
    <source>
        <dbReference type="Proteomes" id="UP000196053"/>
    </source>
</evidence>
<evidence type="ECO:0000256" key="1">
    <source>
        <dbReference type="ARBA" id="ARBA00005417"/>
    </source>
</evidence>